<dbReference type="Gene3D" id="3.30.230.30">
    <property type="entry name" value="Impact, N-terminal domain"/>
    <property type="match status" value="1"/>
</dbReference>
<dbReference type="GO" id="GO:0005737">
    <property type="term" value="C:cytoplasm"/>
    <property type="evidence" value="ECO:0007669"/>
    <property type="project" value="TreeGrafter"/>
</dbReference>
<name>A0A1L3LIA4_9HYPH</name>
<protein>
    <submittedName>
        <fullName evidence="4">IMPACT family member in pol 5'region</fullName>
    </submittedName>
</protein>
<dbReference type="PROSITE" id="PS00910">
    <property type="entry name" value="UPF0029"/>
    <property type="match status" value="1"/>
</dbReference>
<dbReference type="STRING" id="194963.SAMCFNEI73_Ch0467"/>
<dbReference type="GO" id="GO:0017111">
    <property type="term" value="F:ribonucleoside triphosphate phosphatase activity"/>
    <property type="evidence" value="ECO:0007669"/>
    <property type="project" value="UniProtKB-ARBA"/>
</dbReference>
<evidence type="ECO:0000259" key="2">
    <source>
        <dbReference type="Pfam" id="PF01205"/>
    </source>
</evidence>
<dbReference type="PANTHER" id="PTHR16301:SF20">
    <property type="entry name" value="IMPACT FAMILY MEMBER YIGZ"/>
    <property type="match status" value="1"/>
</dbReference>
<dbReference type="Pfam" id="PF01205">
    <property type="entry name" value="Impact_N"/>
    <property type="match status" value="1"/>
</dbReference>
<dbReference type="GO" id="GO:0006446">
    <property type="term" value="P:regulation of translational initiation"/>
    <property type="evidence" value="ECO:0007669"/>
    <property type="project" value="TreeGrafter"/>
</dbReference>
<comment type="similarity">
    <text evidence="1">Belongs to the IMPACT family.</text>
</comment>
<proteinExistence type="inferred from homology"/>
<accession>A0A1L3LIA4</accession>
<dbReference type="SUPFAM" id="SSF54211">
    <property type="entry name" value="Ribosomal protein S5 domain 2-like"/>
    <property type="match status" value="1"/>
</dbReference>
<gene>
    <name evidence="4" type="ORF">SAMCFNEI73_Ch0467</name>
</gene>
<dbReference type="KEGG" id="same:SAMCFNEI73_Ch0467"/>
<dbReference type="AlphaFoldDB" id="A0A1L3LIA4"/>
<evidence type="ECO:0000256" key="1">
    <source>
        <dbReference type="ARBA" id="ARBA00007665"/>
    </source>
</evidence>
<dbReference type="InterPro" id="IPR020569">
    <property type="entry name" value="UPF0029_Impact_CS"/>
</dbReference>
<dbReference type="Proteomes" id="UP000182306">
    <property type="component" value="Chromosome"/>
</dbReference>
<dbReference type="PANTHER" id="PTHR16301">
    <property type="entry name" value="IMPACT-RELATED"/>
    <property type="match status" value="1"/>
</dbReference>
<feature type="domain" description="UPF0029" evidence="3">
    <location>
        <begin position="132"/>
        <end position="188"/>
    </location>
</feature>
<keyword evidence="5" id="KW-1185">Reference proteome</keyword>
<dbReference type="EMBL" id="CP013107">
    <property type="protein sequence ID" value="APG89798.1"/>
    <property type="molecule type" value="Genomic_DNA"/>
</dbReference>
<evidence type="ECO:0000313" key="5">
    <source>
        <dbReference type="Proteomes" id="UP000182306"/>
    </source>
</evidence>
<evidence type="ECO:0000313" key="4">
    <source>
        <dbReference type="EMBL" id="APG89798.1"/>
    </source>
</evidence>
<dbReference type="InterPro" id="IPR001498">
    <property type="entry name" value="Impact_N"/>
</dbReference>
<dbReference type="Pfam" id="PF09186">
    <property type="entry name" value="DUF1949"/>
    <property type="match status" value="1"/>
</dbReference>
<sequence length="205" mass="21865">MMFTLQRIETSTQEIKKSRFLAIAGPIDDEQSAKAFLVAHSDPTANHNCWAWRIGQTYRFNDDGEPSGTAGKPILAAIDGQSLDRVAAVVTRWFGGVLLGSGGLVRAYGGTAALCLRGAEKIELVETLRATIACDFADLALIKARLAARGVTIASESFTDTGAVLAIGLPKDAADATRALVSDLSRGRAILSIEDRTPFSYYMSP</sequence>
<dbReference type="InterPro" id="IPR036956">
    <property type="entry name" value="Impact_N_sf"/>
</dbReference>
<dbReference type="Gene3D" id="3.30.70.240">
    <property type="match status" value="1"/>
</dbReference>
<feature type="domain" description="Impact N-terminal" evidence="2">
    <location>
        <begin position="16"/>
        <end position="115"/>
    </location>
</feature>
<dbReference type="SUPFAM" id="SSF54980">
    <property type="entry name" value="EF-G C-terminal domain-like"/>
    <property type="match status" value="1"/>
</dbReference>
<dbReference type="InterPro" id="IPR020568">
    <property type="entry name" value="Ribosomal_Su5_D2-typ_SF"/>
</dbReference>
<dbReference type="InterPro" id="IPR035647">
    <property type="entry name" value="EFG_III/V"/>
</dbReference>
<dbReference type="InterPro" id="IPR015269">
    <property type="entry name" value="UPF0029_Impact_C"/>
</dbReference>
<evidence type="ECO:0000259" key="3">
    <source>
        <dbReference type="Pfam" id="PF09186"/>
    </source>
</evidence>
<dbReference type="GO" id="GO:0032561">
    <property type="term" value="F:guanyl ribonucleotide binding"/>
    <property type="evidence" value="ECO:0007669"/>
    <property type="project" value="UniProtKB-ARBA"/>
</dbReference>
<reference evidence="4 5" key="1">
    <citation type="submission" date="2015-10" db="EMBL/GenBank/DDBJ databases">
        <title>Genomic differences between typical nodule nitrogen-fixing rhizobial strains and those coming from bean seeds.</title>
        <authorList>
            <person name="Peralta H."/>
            <person name="Aguilar-Vera A."/>
            <person name="Diaz R."/>
            <person name="Mora Y."/>
            <person name="Martinez-Batallar G."/>
            <person name="Salazar E."/>
            <person name="Vargas-Lagunas C."/>
            <person name="Encarnacion S."/>
            <person name="Girard L."/>
            <person name="Mora J."/>
        </authorList>
    </citation>
    <scope>NUCLEOTIDE SEQUENCE [LARGE SCALE GENOMIC DNA]</scope>
    <source>
        <strain evidence="4 5">CFNEI 73</strain>
    </source>
</reference>
<dbReference type="InterPro" id="IPR023582">
    <property type="entry name" value="Impact"/>
</dbReference>
<organism evidence="4 5">
    <name type="scientific">Sinorhizobium americanum</name>
    <dbReference type="NCBI Taxonomy" id="194963"/>
    <lineage>
        <taxon>Bacteria</taxon>
        <taxon>Pseudomonadati</taxon>
        <taxon>Pseudomonadota</taxon>
        <taxon>Alphaproteobacteria</taxon>
        <taxon>Hyphomicrobiales</taxon>
        <taxon>Rhizobiaceae</taxon>
        <taxon>Sinorhizobium/Ensifer group</taxon>
        <taxon>Sinorhizobium</taxon>
    </lineage>
</organism>